<organism evidence="8 9">
    <name type="scientific">Lupinus angustifolius</name>
    <name type="common">Narrow-leaved blue lupine</name>
    <dbReference type="NCBI Taxonomy" id="3871"/>
    <lineage>
        <taxon>Eukaryota</taxon>
        <taxon>Viridiplantae</taxon>
        <taxon>Streptophyta</taxon>
        <taxon>Embryophyta</taxon>
        <taxon>Tracheophyta</taxon>
        <taxon>Spermatophyta</taxon>
        <taxon>Magnoliopsida</taxon>
        <taxon>eudicotyledons</taxon>
        <taxon>Gunneridae</taxon>
        <taxon>Pentapetalae</taxon>
        <taxon>rosids</taxon>
        <taxon>fabids</taxon>
        <taxon>Fabales</taxon>
        <taxon>Fabaceae</taxon>
        <taxon>Papilionoideae</taxon>
        <taxon>50 kb inversion clade</taxon>
        <taxon>genistoids sensu lato</taxon>
        <taxon>core genistoids</taxon>
        <taxon>Genisteae</taxon>
        <taxon>Lupinus</taxon>
    </lineage>
</organism>
<feature type="transmembrane region" description="Helical" evidence="7">
    <location>
        <begin position="160"/>
        <end position="178"/>
    </location>
</feature>
<evidence type="ECO:0000313" key="9">
    <source>
        <dbReference type="Proteomes" id="UP000188354"/>
    </source>
</evidence>
<dbReference type="InterPro" id="IPR037185">
    <property type="entry name" value="EmrE-like"/>
</dbReference>
<dbReference type="Proteomes" id="UP000188354">
    <property type="component" value="Chromosome LG14"/>
</dbReference>
<keyword evidence="6 7" id="KW-0472">Membrane</keyword>
<feature type="transmembrane region" description="Helical" evidence="7">
    <location>
        <begin position="217"/>
        <end position="236"/>
    </location>
</feature>
<keyword evidence="5 7" id="KW-1133">Transmembrane helix</keyword>
<gene>
    <name evidence="8" type="ORF">TanjilG_12629</name>
</gene>
<proteinExistence type="inferred from homology"/>
<reference evidence="8 9" key="1">
    <citation type="journal article" date="2017" name="Plant Biotechnol. J.">
        <title>A comprehensive draft genome sequence for lupin (Lupinus angustifolius), an emerging health food: insights into plant-microbe interactions and legume evolution.</title>
        <authorList>
            <person name="Hane J.K."/>
            <person name="Ming Y."/>
            <person name="Kamphuis L.G."/>
            <person name="Nelson M.N."/>
            <person name="Garg G."/>
            <person name="Atkins C.A."/>
            <person name="Bayer P.E."/>
            <person name="Bravo A."/>
            <person name="Bringans S."/>
            <person name="Cannon S."/>
            <person name="Edwards D."/>
            <person name="Foley R."/>
            <person name="Gao L.L."/>
            <person name="Harrison M.J."/>
            <person name="Huang W."/>
            <person name="Hurgobin B."/>
            <person name="Li S."/>
            <person name="Liu C.W."/>
            <person name="McGrath A."/>
            <person name="Morahan G."/>
            <person name="Murray J."/>
            <person name="Weller J."/>
            <person name="Jian J."/>
            <person name="Singh K.B."/>
        </authorList>
    </citation>
    <scope>NUCLEOTIDE SEQUENCE [LARGE SCALE GENOMIC DNA]</scope>
    <source>
        <strain evidence="9">cv. Tanjil</strain>
        <tissue evidence="8">Whole plant</tissue>
    </source>
</reference>
<evidence type="ECO:0000313" key="8">
    <source>
        <dbReference type="EMBL" id="OIV97872.1"/>
    </source>
</evidence>
<dbReference type="PANTHER" id="PTHR31376">
    <property type="entry name" value="OS09G0467300 PROTEIN-RELATED"/>
    <property type="match status" value="1"/>
</dbReference>
<dbReference type="GO" id="GO:0016020">
    <property type="term" value="C:membrane"/>
    <property type="evidence" value="ECO:0007669"/>
    <property type="project" value="UniProtKB-SubCell"/>
</dbReference>
<feature type="transmembrane region" description="Helical" evidence="7">
    <location>
        <begin position="82"/>
        <end position="102"/>
    </location>
</feature>
<sequence>MIGMFSGLNSYLYSTGVATLPVSTSTLVMATQLVFIAIFSFILVRQKFTAYSVNAIVLLSIGLGIMGLHTRGDLPEHESPKQYVLGFVMTIVCAAVGGFIFPMMELMFRKNNQAITYSLMLEIQFIVCFFATLACTFGIIISNDFKAIPVEARDFELGEANYYVVLVVISIVWQIYYMGSMGVTICGSSLLSGIITAMMMPIIEILAIIFYKENFQVEKGVSLVLSLWGFGSYFYGEFKQAKLVKRTHIPEIEHPLNPSFPSP</sequence>
<evidence type="ECO:0000256" key="1">
    <source>
        <dbReference type="ARBA" id="ARBA00004141"/>
    </source>
</evidence>
<evidence type="ECO:0000256" key="5">
    <source>
        <dbReference type="ARBA" id="ARBA00022989"/>
    </source>
</evidence>
<dbReference type="Gramene" id="OIV97872">
    <property type="protein sequence ID" value="OIV97872"/>
    <property type="gene ID" value="TanjilG_12629"/>
</dbReference>
<keyword evidence="9" id="KW-1185">Reference proteome</keyword>
<keyword evidence="3" id="KW-0813">Transport</keyword>
<feature type="transmembrane region" description="Helical" evidence="7">
    <location>
        <begin position="51"/>
        <end position="70"/>
    </location>
</feature>
<dbReference type="Pfam" id="PF16913">
    <property type="entry name" value="PUNUT"/>
    <property type="match status" value="1"/>
</dbReference>
<evidence type="ECO:0000256" key="2">
    <source>
        <dbReference type="ARBA" id="ARBA00006213"/>
    </source>
</evidence>
<dbReference type="AlphaFoldDB" id="A0A4P1QYU8"/>
<evidence type="ECO:0000256" key="3">
    <source>
        <dbReference type="ARBA" id="ARBA00022448"/>
    </source>
</evidence>
<dbReference type="InterPro" id="IPR030182">
    <property type="entry name" value="PUP_plant"/>
</dbReference>
<dbReference type="PANTHER" id="PTHR31376:SF1">
    <property type="entry name" value="PURINE PERMEASE 2"/>
    <property type="match status" value="1"/>
</dbReference>
<name>A0A4P1QYU8_LUPAN</name>
<evidence type="ECO:0000256" key="4">
    <source>
        <dbReference type="ARBA" id="ARBA00022692"/>
    </source>
</evidence>
<keyword evidence="4 7" id="KW-0812">Transmembrane</keyword>
<dbReference type="GO" id="GO:0015211">
    <property type="term" value="F:purine nucleoside transmembrane transporter activity"/>
    <property type="evidence" value="ECO:0007669"/>
    <property type="project" value="InterPro"/>
</dbReference>
<dbReference type="GO" id="GO:0005345">
    <property type="term" value="F:purine nucleobase transmembrane transporter activity"/>
    <property type="evidence" value="ECO:0007669"/>
    <property type="project" value="UniProtKB-ARBA"/>
</dbReference>
<feature type="transmembrane region" description="Helical" evidence="7">
    <location>
        <begin position="20"/>
        <end position="44"/>
    </location>
</feature>
<dbReference type="STRING" id="3871.A0A4P1QYU8"/>
<feature type="transmembrane region" description="Helical" evidence="7">
    <location>
        <begin position="114"/>
        <end position="140"/>
    </location>
</feature>
<evidence type="ECO:0000256" key="7">
    <source>
        <dbReference type="SAM" id="Phobius"/>
    </source>
</evidence>
<accession>A0A4P1QYU8</accession>
<evidence type="ECO:0000256" key="6">
    <source>
        <dbReference type="ARBA" id="ARBA00023136"/>
    </source>
</evidence>
<comment type="subcellular location">
    <subcellularLocation>
        <location evidence="1">Membrane</location>
        <topology evidence="1">Multi-pass membrane protein</topology>
    </subcellularLocation>
</comment>
<feature type="transmembrane region" description="Helical" evidence="7">
    <location>
        <begin position="190"/>
        <end position="211"/>
    </location>
</feature>
<dbReference type="SUPFAM" id="SSF103481">
    <property type="entry name" value="Multidrug resistance efflux transporter EmrE"/>
    <property type="match status" value="1"/>
</dbReference>
<comment type="similarity">
    <text evidence="2">Belongs to the purine permeases (TC 2.A.7.14) family.</text>
</comment>
<dbReference type="EMBL" id="CM007374">
    <property type="protein sequence ID" value="OIV97872.1"/>
    <property type="molecule type" value="Genomic_DNA"/>
</dbReference>
<protein>
    <submittedName>
        <fullName evidence="8">Uncharacterized protein</fullName>
    </submittedName>
</protein>